<dbReference type="SUPFAM" id="SSF52540">
    <property type="entry name" value="P-loop containing nucleoside triphosphate hydrolases"/>
    <property type="match status" value="1"/>
</dbReference>
<evidence type="ECO:0000259" key="2">
    <source>
        <dbReference type="Pfam" id="PF01935"/>
    </source>
</evidence>
<dbReference type="RefSeq" id="WP_260903439.1">
    <property type="nucleotide sequence ID" value="NZ_JAOCZP010000003.1"/>
</dbReference>
<organism evidence="3 4">
    <name type="scientific">Chelativorans salis</name>
    <dbReference type="NCBI Taxonomy" id="2978478"/>
    <lineage>
        <taxon>Bacteria</taxon>
        <taxon>Pseudomonadati</taxon>
        <taxon>Pseudomonadota</taxon>
        <taxon>Alphaproteobacteria</taxon>
        <taxon>Hyphomicrobiales</taxon>
        <taxon>Phyllobacteriaceae</taxon>
        <taxon>Chelativorans</taxon>
    </lineage>
</organism>
<dbReference type="InterPro" id="IPR008571">
    <property type="entry name" value="HerA-like"/>
</dbReference>
<dbReference type="GO" id="GO:0005524">
    <property type="term" value="F:ATP binding"/>
    <property type="evidence" value="ECO:0007669"/>
    <property type="project" value="UniProtKB-KW"/>
</dbReference>
<dbReference type="PANTHER" id="PTHR42957">
    <property type="entry name" value="HELICASE MJ1565-RELATED"/>
    <property type="match status" value="1"/>
</dbReference>
<keyword evidence="3" id="KW-0067">ATP-binding</keyword>
<proteinExistence type="predicted"/>
<evidence type="ECO:0000313" key="4">
    <source>
        <dbReference type="Proteomes" id="UP001320831"/>
    </source>
</evidence>
<evidence type="ECO:0000313" key="3">
    <source>
        <dbReference type="EMBL" id="MCT7376026.1"/>
    </source>
</evidence>
<dbReference type="Gene3D" id="3.40.50.300">
    <property type="entry name" value="P-loop containing nucleotide triphosphate hydrolases"/>
    <property type="match status" value="2"/>
</dbReference>
<keyword evidence="3" id="KW-0547">Nucleotide-binding</keyword>
<dbReference type="Pfam" id="PF01935">
    <property type="entry name" value="DUF87"/>
    <property type="match status" value="1"/>
</dbReference>
<dbReference type="Proteomes" id="UP001320831">
    <property type="component" value="Unassembled WGS sequence"/>
</dbReference>
<protein>
    <submittedName>
        <fullName evidence="3">ATP-binding protein</fullName>
    </submittedName>
</protein>
<sequence>MYIDGDAMQGETTSQERRMAGQPAARVLGHVVQCDGARAVIAATIGKDEVGIAGTWTVGKLISINLGTTRTVGLIYAIERPQRRWDDEGGNPIMVCVELIGEVRDGDGAPIFDRGITEYPHIGALAHRIRARDLRAIYDLGGRRSVTIGQLSQDNAIDACLAVDETLSRHFAFVGTTGVGKSTAVSLLLRKTIEARPDLRVLILDPHNEFAAALPEHSVRIDTNSLDLPFWLFRLEEFVEVLYRGREPVMEEVELLRDLIATAKHAYRNSGAGVLKRGGDSGITADTPLPYRMADLVHEIDERMGQLETKTERPYYRQLRARIEAALNDPRYRFMFSSHLIEDSIHETVGRIFRIPSEGRPVTCFEMAGLPSEVVNSVCSVLARLAFDLALWSDGRLKLLVLCEEAHRYMPADPRLGFAPTRHALSRIAKEGRKYGCYLGVVTQRPGDLDPTVLSQCSTVFAMRLANEQDQSIIRSAIADSSASTLAFLSAMGQREAIAFGDGVATTMRMKFEKLPDERLPGIKDKLADAAPASDGRSVDGVDLARIVEQMRSSGKRTRTTSGVFGAGTLGSVRDLPRDEEIAVPRSRFTR</sequence>
<dbReference type="InterPro" id="IPR027417">
    <property type="entry name" value="P-loop_NTPase"/>
</dbReference>
<gene>
    <name evidence="3" type="ORF">N5A92_13390</name>
</gene>
<dbReference type="InterPro" id="IPR002789">
    <property type="entry name" value="HerA_central"/>
</dbReference>
<evidence type="ECO:0000256" key="1">
    <source>
        <dbReference type="SAM" id="MobiDB-lite"/>
    </source>
</evidence>
<feature type="domain" description="Helicase HerA central" evidence="2">
    <location>
        <begin position="147"/>
        <end position="385"/>
    </location>
</feature>
<feature type="region of interest" description="Disordered" evidence="1">
    <location>
        <begin position="1"/>
        <end position="20"/>
    </location>
</feature>
<accession>A0ABT2LN79</accession>
<keyword evidence="4" id="KW-1185">Reference proteome</keyword>
<name>A0ABT2LN79_9HYPH</name>
<comment type="caution">
    <text evidence="3">The sequence shown here is derived from an EMBL/GenBank/DDBJ whole genome shotgun (WGS) entry which is preliminary data.</text>
</comment>
<reference evidence="3 4" key="1">
    <citation type="submission" date="2022-09" db="EMBL/GenBank/DDBJ databases">
        <title>Chelativorans salina sp. nov., a novel slightly halophilic bacterium isolated from a saline lake sediment enrichment.</title>
        <authorList>
            <person name="Gao L."/>
            <person name="Fang B.-Z."/>
            <person name="Li W.-J."/>
        </authorList>
    </citation>
    <scope>NUCLEOTIDE SEQUENCE [LARGE SCALE GENOMIC DNA]</scope>
    <source>
        <strain evidence="3 4">EGI FJ00035</strain>
    </source>
</reference>
<dbReference type="EMBL" id="JAOCZP010000003">
    <property type="protein sequence ID" value="MCT7376026.1"/>
    <property type="molecule type" value="Genomic_DNA"/>
</dbReference>
<dbReference type="PANTHER" id="PTHR42957:SF1">
    <property type="entry name" value="HELICASE MJ1565-RELATED"/>
    <property type="match status" value="1"/>
</dbReference>